<gene>
    <name evidence="6" type="ORF">DDE18_18730</name>
</gene>
<dbReference type="PANTHER" id="PTHR30055:SF234">
    <property type="entry name" value="HTH-TYPE TRANSCRIPTIONAL REGULATOR BETI"/>
    <property type="match status" value="1"/>
</dbReference>
<dbReference type="Pfam" id="PF00440">
    <property type="entry name" value="TetR_N"/>
    <property type="match status" value="1"/>
</dbReference>
<evidence type="ECO:0000256" key="1">
    <source>
        <dbReference type="ARBA" id="ARBA00023015"/>
    </source>
</evidence>
<dbReference type="SUPFAM" id="SSF46689">
    <property type="entry name" value="Homeodomain-like"/>
    <property type="match status" value="1"/>
</dbReference>
<dbReference type="PRINTS" id="PR00455">
    <property type="entry name" value="HTHTETR"/>
</dbReference>
<dbReference type="GO" id="GO:0000976">
    <property type="term" value="F:transcription cis-regulatory region binding"/>
    <property type="evidence" value="ECO:0007669"/>
    <property type="project" value="TreeGrafter"/>
</dbReference>
<dbReference type="SUPFAM" id="SSF48498">
    <property type="entry name" value="Tetracyclin repressor-like, C-terminal domain"/>
    <property type="match status" value="1"/>
</dbReference>
<dbReference type="InterPro" id="IPR050109">
    <property type="entry name" value="HTH-type_TetR-like_transc_reg"/>
</dbReference>
<dbReference type="EMBL" id="QDGZ01000009">
    <property type="protein sequence ID" value="PVG81189.1"/>
    <property type="molecule type" value="Genomic_DNA"/>
</dbReference>
<evidence type="ECO:0000256" key="2">
    <source>
        <dbReference type="ARBA" id="ARBA00023125"/>
    </source>
</evidence>
<dbReference type="GO" id="GO:0003700">
    <property type="term" value="F:DNA-binding transcription factor activity"/>
    <property type="evidence" value="ECO:0007669"/>
    <property type="project" value="TreeGrafter"/>
</dbReference>
<dbReference type="PROSITE" id="PS50977">
    <property type="entry name" value="HTH_TETR_2"/>
    <property type="match status" value="1"/>
</dbReference>
<keyword evidence="1" id="KW-0805">Transcription regulation</keyword>
<dbReference type="InterPro" id="IPR009057">
    <property type="entry name" value="Homeodomain-like_sf"/>
</dbReference>
<protein>
    <submittedName>
        <fullName evidence="6">TetR family transcriptional regulator</fullName>
    </submittedName>
</protein>
<keyword evidence="2 4" id="KW-0238">DNA-binding</keyword>
<dbReference type="Gene3D" id="1.10.357.10">
    <property type="entry name" value="Tetracycline Repressor, domain 2"/>
    <property type="match status" value="1"/>
</dbReference>
<evidence type="ECO:0000259" key="5">
    <source>
        <dbReference type="PROSITE" id="PS50977"/>
    </source>
</evidence>
<evidence type="ECO:0000256" key="3">
    <source>
        <dbReference type="ARBA" id="ARBA00023163"/>
    </source>
</evidence>
<dbReference type="InterPro" id="IPR036271">
    <property type="entry name" value="Tet_transcr_reg_TetR-rel_C_sf"/>
</dbReference>
<evidence type="ECO:0000313" key="7">
    <source>
        <dbReference type="Proteomes" id="UP000246018"/>
    </source>
</evidence>
<keyword evidence="3" id="KW-0804">Transcription</keyword>
<reference evidence="6 7" key="1">
    <citation type="submission" date="2018-04" db="EMBL/GenBank/DDBJ databases">
        <title>Genome of Nocardioides gansuensis WSJ-1.</title>
        <authorList>
            <person name="Wu S."/>
            <person name="Wang G."/>
        </authorList>
    </citation>
    <scope>NUCLEOTIDE SEQUENCE [LARGE SCALE GENOMIC DNA]</scope>
    <source>
        <strain evidence="6 7">WSJ-1</strain>
    </source>
</reference>
<dbReference type="Proteomes" id="UP000246018">
    <property type="component" value="Unassembled WGS sequence"/>
</dbReference>
<evidence type="ECO:0000256" key="4">
    <source>
        <dbReference type="PROSITE-ProRule" id="PRU00335"/>
    </source>
</evidence>
<evidence type="ECO:0000313" key="6">
    <source>
        <dbReference type="EMBL" id="PVG81189.1"/>
    </source>
</evidence>
<accession>A0A2T8F668</accession>
<dbReference type="OrthoDB" id="5112469at2"/>
<sequence>MTEDTARRPPVTRRGVRTRQALVDAARVIFERDGYLDARLSDITAEANCSTGTFYTYFNDKEEIFAAVMEATKNEMLHPGMEHVDGVDDPAAIIEASNRAYLESYRRNAKLMQLLEQVSNIDPQVRELRRARGWVFVERNARAIKDLQERGLADPDLDPVMASRVLSGMISRFAYATFVLNDGGDFEELVYTATRLWCNALRIDHHLPGRDAMRKK</sequence>
<feature type="DNA-binding region" description="H-T-H motif" evidence="4">
    <location>
        <begin position="39"/>
        <end position="58"/>
    </location>
</feature>
<keyword evidence="7" id="KW-1185">Reference proteome</keyword>
<comment type="caution">
    <text evidence="6">The sequence shown here is derived from an EMBL/GenBank/DDBJ whole genome shotgun (WGS) entry which is preliminary data.</text>
</comment>
<proteinExistence type="predicted"/>
<organism evidence="6 7">
    <name type="scientific">Nocardioides gansuensis</name>
    <dbReference type="NCBI Taxonomy" id="2138300"/>
    <lineage>
        <taxon>Bacteria</taxon>
        <taxon>Bacillati</taxon>
        <taxon>Actinomycetota</taxon>
        <taxon>Actinomycetes</taxon>
        <taxon>Propionibacteriales</taxon>
        <taxon>Nocardioidaceae</taxon>
        <taxon>Nocardioides</taxon>
    </lineage>
</organism>
<dbReference type="Gene3D" id="1.10.10.60">
    <property type="entry name" value="Homeodomain-like"/>
    <property type="match status" value="1"/>
</dbReference>
<feature type="domain" description="HTH tetR-type" evidence="5">
    <location>
        <begin position="16"/>
        <end position="76"/>
    </location>
</feature>
<dbReference type="PANTHER" id="PTHR30055">
    <property type="entry name" value="HTH-TYPE TRANSCRIPTIONAL REGULATOR RUTR"/>
    <property type="match status" value="1"/>
</dbReference>
<dbReference type="AlphaFoldDB" id="A0A2T8F668"/>
<dbReference type="InterPro" id="IPR001647">
    <property type="entry name" value="HTH_TetR"/>
</dbReference>
<name>A0A2T8F668_9ACTN</name>